<dbReference type="EC" id="2.7.7.65" evidence="2"/>
<evidence type="ECO:0000259" key="4">
    <source>
        <dbReference type="PROSITE" id="PS50887"/>
    </source>
</evidence>
<feature type="domain" description="GGDEF" evidence="4">
    <location>
        <begin position="177"/>
        <end position="306"/>
    </location>
</feature>
<accession>A0A432ZLP7</accession>
<comment type="caution">
    <text evidence="5">The sequence shown here is derived from an EMBL/GenBank/DDBJ whole genome shotgun (WGS) entry which is preliminary data.</text>
</comment>
<protein>
    <recommendedName>
        <fullName evidence="2">diguanylate cyclase</fullName>
        <ecNumber evidence="2">2.7.7.65</ecNumber>
    </recommendedName>
</protein>
<dbReference type="InterPro" id="IPR000160">
    <property type="entry name" value="GGDEF_dom"/>
</dbReference>
<dbReference type="PANTHER" id="PTHR45138">
    <property type="entry name" value="REGULATORY COMPONENTS OF SENSORY TRANSDUCTION SYSTEM"/>
    <property type="match status" value="1"/>
</dbReference>
<dbReference type="InterPro" id="IPR050469">
    <property type="entry name" value="Diguanylate_Cyclase"/>
</dbReference>
<dbReference type="SMART" id="SM00267">
    <property type="entry name" value="GGDEF"/>
    <property type="match status" value="1"/>
</dbReference>
<dbReference type="PROSITE" id="PS50887">
    <property type="entry name" value="GGDEF"/>
    <property type="match status" value="1"/>
</dbReference>
<dbReference type="Proteomes" id="UP000287996">
    <property type="component" value="Unassembled WGS sequence"/>
</dbReference>
<dbReference type="GO" id="GO:0043709">
    <property type="term" value="P:cell adhesion involved in single-species biofilm formation"/>
    <property type="evidence" value="ECO:0007669"/>
    <property type="project" value="TreeGrafter"/>
</dbReference>
<dbReference type="CDD" id="cd01949">
    <property type="entry name" value="GGDEF"/>
    <property type="match status" value="1"/>
</dbReference>
<evidence type="ECO:0000256" key="3">
    <source>
        <dbReference type="ARBA" id="ARBA00034247"/>
    </source>
</evidence>
<dbReference type="Pfam" id="PF00990">
    <property type="entry name" value="GGDEF"/>
    <property type="match status" value="1"/>
</dbReference>
<name>A0A432ZLP7_9GAMM</name>
<dbReference type="Gene3D" id="3.30.70.270">
    <property type="match status" value="1"/>
</dbReference>
<sequence length="316" mass="36046">MTMLGKLTSFKNVNPHNMTEESLVSTMTSSTSIREQHRSLSEVLQTTLDIEQLLSLYACHIREHFNVVSLQVITDDQVFTLISHHQNPAYEHATLLYADNHYLGQVRYGLKTPLTTMQKRRLEHCHQQLAFPLFNSMRFADVRQQAVRDHLTHLGNRNLLEEVIEHLCLQVNRRPRLTHTVMLLDLDGFKRVNDKFGHAVGDDILRHYAQLLKRVVRDTDQVFRFGGDEFILVLENTPLEDSESVYQRIQRAMTLDSELNAYQLATSAGAVLINVGEHVESVIAAADEQLYHAKAAGKNCLYTPTTLQQQATANSD</sequence>
<evidence type="ECO:0000313" key="6">
    <source>
        <dbReference type="Proteomes" id="UP000287996"/>
    </source>
</evidence>
<dbReference type="FunFam" id="3.30.70.270:FF:000001">
    <property type="entry name" value="Diguanylate cyclase domain protein"/>
    <property type="match status" value="1"/>
</dbReference>
<organism evidence="5 6">
    <name type="scientific">Idiomarina tyrosinivorans</name>
    <dbReference type="NCBI Taxonomy" id="1445662"/>
    <lineage>
        <taxon>Bacteria</taxon>
        <taxon>Pseudomonadati</taxon>
        <taxon>Pseudomonadota</taxon>
        <taxon>Gammaproteobacteria</taxon>
        <taxon>Alteromonadales</taxon>
        <taxon>Idiomarinaceae</taxon>
        <taxon>Idiomarina</taxon>
    </lineage>
</organism>
<dbReference type="PANTHER" id="PTHR45138:SF9">
    <property type="entry name" value="DIGUANYLATE CYCLASE DGCM-RELATED"/>
    <property type="match status" value="1"/>
</dbReference>
<evidence type="ECO:0000313" key="5">
    <source>
        <dbReference type="EMBL" id="RUO78906.1"/>
    </source>
</evidence>
<dbReference type="GO" id="GO:1902201">
    <property type="term" value="P:negative regulation of bacterial-type flagellum-dependent cell motility"/>
    <property type="evidence" value="ECO:0007669"/>
    <property type="project" value="TreeGrafter"/>
</dbReference>
<keyword evidence="6" id="KW-1185">Reference proteome</keyword>
<gene>
    <name evidence="5" type="ORF">CWI84_10175</name>
</gene>
<dbReference type="InterPro" id="IPR043128">
    <property type="entry name" value="Rev_trsase/Diguanyl_cyclase"/>
</dbReference>
<dbReference type="GO" id="GO:0005886">
    <property type="term" value="C:plasma membrane"/>
    <property type="evidence" value="ECO:0007669"/>
    <property type="project" value="TreeGrafter"/>
</dbReference>
<evidence type="ECO:0000256" key="2">
    <source>
        <dbReference type="ARBA" id="ARBA00012528"/>
    </source>
</evidence>
<dbReference type="AlphaFoldDB" id="A0A432ZLP7"/>
<dbReference type="SUPFAM" id="SSF55073">
    <property type="entry name" value="Nucleotide cyclase"/>
    <property type="match status" value="1"/>
</dbReference>
<dbReference type="InterPro" id="IPR029787">
    <property type="entry name" value="Nucleotide_cyclase"/>
</dbReference>
<dbReference type="NCBIfam" id="TIGR00254">
    <property type="entry name" value="GGDEF"/>
    <property type="match status" value="1"/>
</dbReference>
<dbReference type="EMBL" id="PIQH01000009">
    <property type="protein sequence ID" value="RUO78906.1"/>
    <property type="molecule type" value="Genomic_DNA"/>
</dbReference>
<evidence type="ECO:0000256" key="1">
    <source>
        <dbReference type="ARBA" id="ARBA00001946"/>
    </source>
</evidence>
<comment type="catalytic activity">
    <reaction evidence="3">
        <text>2 GTP = 3',3'-c-di-GMP + 2 diphosphate</text>
        <dbReference type="Rhea" id="RHEA:24898"/>
        <dbReference type="ChEBI" id="CHEBI:33019"/>
        <dbReference type="ChEBI" id="CHEBI:37565"/>
        <dbReference type="ChEBI" id="CHEBI:58805"/>
        <dbReference type="EC" id="2.7.7.65"/>
    </reaction>
</comment>
<comment type="cofactor">
    <cofactor evidence="1">
        <name>Mg(2+)</name>
        <dbReference type="ChEBI" id="CHEBI:18420"/>
    </cofactor>
</comment>
<proteinExistence type="predicted"/>
<dbReference type="GO" id="GO:0052621">
    <property type="term" value="F:diguanylate cyclase activity"/>
    <property type="evidence" value="ECO:0007669"/>
    <property type="project" value="UniProtKB-EC"/>
</dbReference>
<reference evidence="5 6" key="1">
    <citation type="journal article" date="2011" name="Front. Microbiol.">
        <title>Genomic signatures of strain selection and enhancement in Bacillus atrophaeus var. globigii, a historical biowarfare simulant.</title>
        <authorList>
            <person name="Gibbons H.S."/>
            <person name="Broomall S.M."/>
            <person name="McNew L.A."/>
            <person name="Daligault H."/>
            <person name="Chapman C."/>
            <person name="Bruce D."/>
            <person name="Karavis M."/>
            <person name="Krepps M."/>
            <person name="McGregor P.A."/>
            <person name="Hong C."/>
            <person name="Park K.H."/>
            <person name="Akmal A."/>
            <person name="Feldman A."/>
            <person name="Lin J.S."/>
            <person name="Chang W.E."/>
            <person name="Higgs B.W."/>
            <person name="Demirev P."/>
            <person name="Lindquist J."/>
            <person name="Liem A."/>
            <person name="Fochler E."/>
            <person name="Read T.D."/>
            <person name="Tapia R."/>
            <person name="Johnson S."/>
            <person name="Bishop-Lilly K.A."/>
            <person name="Detter C."/>
            <person name="Han C."/>
            <person name="Sozhamannan S."/>
            <person name="Rosenzweig C.N."/>
            <person name="Skowronski E.W."/>
        </authorList>
    </citation>
    <scope>NUCLEOTIDE SEQUENCE [LARGE SCALE GENOMIC DNA]</scope>
    <source>
        <strain evidence="5 6">CC-PW-9</strain>
    </source>
</reference>